<organism evidence="2 3">
    <name type="scientific">Letharia columbiana</name>
    <dbReference type="NCBI Taxonomy" id="112416"/>
    <lineage>
        <taxon>Eukaryota</taxon>
        <taxon>Fungi</taxon>
        <taxon>Dikarya</taxon>
        <taxon>Ascomycota</taxon>
        <taxon>Pezizomycotina</taxon>
        <taxon>Lecanoromycetes</taxon>
        <taxon>OSLEUM clade</taxon>
        <taxon>Lecanoromycetidae</taxon>
        <taxon>Lecanorales</taxon>
        <taxon>Lecanorineae</taxon>
        <taxon>Parmeliaceae</taxon>
        <taxon>Letharia</taxon>
    </lineage>
</organism>
<feature type="region of interest" description="Disordered" evidence="1">
    <location>
        <begin position="1"/>
        <end position="22"/>
    </location>
</feature>
<feature type="compositionally biased region" description="Low complexity" evidence="1">
    <location>
        <begin position="1"/>
        <end position="18"/>
    </location>
</feature>
<name>A0A8H6KZE4_9LECA</name>
<dbReference type="Proteomes" id="UP000578531">
    <property type="component" value="Unassembled WGS sequence"/>
</dbReference>
<dbReference type="GeneID" id="59292889"/>
<keyword evidence="3" id="KW-1185">Reference proteome</keyword>
<reference evidence="2 3" key="1">
    <citation type="journal article" date="2020" name="Genomics">
        <title>Complete, high-quality genomes from long-read metagenomic sequencing of two wolf lichen thalli reveals enigmatic genome architecture.</title>
        <authorList>
            <person name="McKenzie S.K."/>
            <person name="Walston R.F."/>
            <person name="Allen J.L."/>
        </authorList>
    </citation>
    <scope>NUCLEOTIDE SEQUENCE [LARGE SCALE GENOMIC DNA]</scope>
    <source>
        <strain evidence="2">WasteWater2</strain>
    </source>
</reference>
<accession>A0A8H6KZE4</accession>
<evidence type="ECO:0000313" key="2">
    <source>
        <dbReference type="EMBL" id="KAF6229816.1"/>
    </source>
</evidence>
<evidence type="ECO:0000256" key="1">
    <source>
        <dbReference type="SAM" id="MobiDB-lite"/>
    </source>
</evidence>
<evidence type="ECO:0000313" key="3">
    <source>
        <dbReference type="Proteomes" id="UP000578531"/>
    </source>
</evidence>
<dbReference type="RefSeq" id="XP_037160008.1">
    <property type="nucleotide sequence ID" value="XM_037313127.1"/>
</dbReference>
<protein>
    <submittedName>
        <fullName evidence="2">Uncharacterized protein</fullName>
    </submittedName>
</protein>
<dbReference type="AlphaFoldDB" id="A0A8H6KZE4"/>
<comment type="caution">
    <text evidence="2">The sequence shown here is derived from an EMBL/GenBank/DDBJ whole genome shotgun (WGS) entry which is preliminary data.</text>
</comment>
<sequence>MSSSSTNSNPPNKPTPTTAKMPYSVRTFSNNHLPAGINPPSFQTSFASSRLHTIISSRLTSQLILPEEAKALTPERA</sequence>
<gene>
    <name evidence="2" type="ORF">HO173_011246</name>
</gene>
<dbReference type="EMBL" id="JACCJC010000068">
    <property type="protein sequence ID" value="KAF6229816.1"/>
    <property type="molecule type" value="Genomic_DNA"/>
</dbReference>
<proteinExistence type="predicted"/>